<dbReference type="SUPFAM" id="SSF53254">
    <property type="entry name" value="Phosphoglycerate mutase-like"/>
    <property type="match status" value="1"/>
</dbReference>
<dbReference type="InterPro" id="IPR050275">
    <property type="entry name" value="PGM_Phosphatase"/>
</dbReference>
<feature type="binding site" evidence="2">
    <location>
        <position position="65"/>
    </location>
    <ligand>
        <name>substrate</name>
    </ligand>
</feature>
<evidence type="ECO:0000256" key="1">
    <source>
        <dbReference type="PIRSR" id="PIRSR613078-1"/>
    </source>
</evidence>
<dbReference type="GO" id="GO:0016301">
    <property type="term" value="F:kinase activity"/>
    <property type="evidence" value="ECO:0007669"/>
    <property type="project" value="UniProtKB-KW"/>
</dbReference>
<accession>A0A1T1DHT5</accession>
<feature type="active site" description="Tele-phosphohistidine intermediate" evidence="1">
    <location>
        <position position="16"/>
    </location>
</feature>
<dbReference type="AlphaFoldDB" id="A0A1T1DHT5"/>
<dbReference type="Pfam" id="PF00300">
    <property type="entry name" value="His_Phos_1"/>
    <property type="match status" value="1"/>
</dbReference>
<dbReference type="PROSITE" id="PS00175">
    <property type="entry name" value="PG_MUTASE"/>
    <property type="match status" value="1"/>
</dbReference>
<dbReference type="SMART" id="SM00855">
    <property type="entry name" value="PGAM"/>
    <property type="match status" value="1"/>
</dbReference>
<dbReference type="Gene3D" id="3.40.50.1240">
    <property type="entry name" value="Phosphoglycerate mutase-like"/>
    <property type="match status" value="1"/>
</dbReference>
<keyword evidence="3" id="KW-0808">Transferase</keyword>
<feature type="active site" description="Proton donor/acceptor" evidence="1">
    <location>
        <position position="89"/>
    </location>
</feature>
<dbReference type="EMBL" id="MVIT01000076">
    <property type="protein sequence ID" value="OOV40382.1"/>
    <property type="molecule type" value="Genomic_DNA"/>
</dbReference>
<organism evidence="3 4">
    <name type="scientific">Leptospira kirschneri serovar Pomona</name>
    <dbReference type="NCBI Taxonomy" id="561005"/>
    <lineage>
        <taxon>Bacteria</taxon>
        <taxon>Pseudomonadati</taxon>
        <taxon>Spirochaetota</taxon>
        <taxon>Spirochaetia</taxon>
        <taxon>Leptospirales</taxon>
        <taxon>Leptospiraceae</taxon>
        <taxon>Leptospira</taxon>
    </lineage>
</organism>
<evidence type="ECO:0000256" key="2">
    <source>
        <dbReference type="PIRSR" id="PIRSR613078-2"/>
    </source>
</evidence>
<dbReference type="PANTHER" id="PTHR48100">
    <property type="entry name" value="BROAD-SPECIFICITY PHOSPHATASE YOR283W-RELATED"/>
    <property type="match status" value="1"/>
</dbReference>
<name>A0A1T1DHT5_9LEPT</name>
<proteinExistence type="predicted"/>
<gene>
    <name evidence="3" type="ORF">B1J93_16660</name>
</gene>
<dbReference type="CDD" id="cd07067">
    <property type="entry name" value="HP_PGM_like"/>
    <property type="match status" value="1"/>
</dbReference>
<sequence length="210" mass="24473">MKNTFKKSNIIYVFRHGETDWNREGRLQGHLEIPINEQGELQSKSLALILKRLGIEVLLSSDLKRAQETSQIISDKLNLNPIFNSGFREIFLGDGQGKLINEVDSYFGKNFWKKWNDHNSIYDTLRFPNGESKQETDIRVHLSLMRMINLFSNQIIALCTHGFVMKRMLKIYKSKTKSISNIQNIEYIQFSFEEIETATIPSVVKVDLKW</sequence>
<comment type="caution">
    <text evidence="3">The sequence shown here is derived from an EMBL/GenBank/DDBJ whole genome shotgun (WGS) entry which is preliminary data.</text>
</comment>
<protein>
    <submittedName>
        <fullName evidence="3">Phosphoglycerate kinase</fullName>
    </submittedName>
</protein>
<dbReference type="GO" id="GO:0005737">
    <property type="term" value="C:cytoplasm"/>
    <property type="evidence" value="ECO:0007669"/>
    <property type="project" value="TreeGrafter"/>
</dbReference>
<feature type="binding site" evidence="2">
    <location>
        <begin position="15"/>
        <end position="22"/>
    </location>
    <ligand>
        <name>substrate</name>
    </ligand>
</feature>
<dbReference type="InterPro" id="IPR013078">
    <property type="entry name" value="His_Pase_superF_clade-1"/>
</dbReference>
<reference evidence="3 4" key="1">
    <citation type="submission" date="2017-02" db="EMBL/GenBank/DDBJ databases">
        <title>Comparative genomic analysis of Brazilian Leptospira kirschneri strains of different serogroups.</title>
        <authorList>
            <person name="Moreno L.Z."/>
            <person name="Miraglia F."/>
            <person name="Kremer F.S."/>
            <person name="Eslabao M.R."/>
            <person name="Lilenbaum W."/>
            <person name="Dellagostin O.A."/>
            <person name="Moreno A.M."/>
        </authorList>
    </citation>
    <scope>NUCLEOTIDE SEQUENCE [LARGE SCALE GENOMIC DNA]</scope>
    <source>
        <strain evidence="3 4">M110/06</strain>
    </source>
</reference>
<dbReference type="InterPro" id="IPR029033">
    <property type="entry name" value="His_PPase_superfam"/>
</dbReference>
<dbReference type="Proteomes" id="UP000191008">
    <property type="component" value="Unassembled WGS sequence"/>
</dbReference>
<dbReference type="InterPro" id="IPR001345">
    <property type="entry name" value="PG/BPGM_mutase_AS"/>
</dbReference>
<dbReference type="RefSeq" id="WP_020765318.1">
    <property type="nucleotide sequence ID" value="NZ_MVIT01000076.1"/>
</dbReference>
<evidence type="ECO:0000313" key="3">
    <source>
        <dbReference type="EMBL" id="OOV40382.1"/>
    </source>
</evidence>
<keyword evidence="3" id="KW-0418">Kinase</keyword>
<dbReference type="GO" id="GO:0016791">
    <property type="term" value="F:phosphatase activity"/>
    <property type="evidence" value="ECO:0007669"/>
    <property type="project" value="TreeGrafter"/>
</dbReference>
<dbReference type="PANTHER" id="PTHR48100:SF59">
    <property type="entry name" value="ADENOSYLCOBALAMIN_ALPHA-RIBAZOLE PHOSPHATASE"/>
    <property type="match status" value="1"/>
</dbReference>
<evidence type="ECO:0000313" key="4">
    <source>
        <dbReference type="Proteomes" id="UP000191008"/>
    </source>
</evidence>